<dbReference type="Pfam" id="PF00135">
    <property type="entry name" value="COesterase"/>
    <property type="match status" value="1"/>
</dbReference>
<evidence type="ECO:0000256" key="5">
    <source>
        <dbReference type="SAM" id="Phobius"/>
    </source>
</evidence>
<accession>B0WIY1</accession>
<name>B0WIY1_CULQU</name>
<keyword evidence="5" id="KW-1133">Transmembrane helix</keyword>
<keyword evidence="3" id="KW-0325">Glycoprotein</keyword>
<reference evidence="9" key="2">
    <citation type="submission" date="2020-05" db="UniProtKB">
        <authorList>
            <consortium name="EnsemblMetazoa"/>
        </authorList>
    </citation>
    <scope>IDENTIFICATION</scope>
    <source>
        <strain evidence="9">JHB</strain>
    </source>
</reference>
<dbReference type="PROSITE" id="PS00941">
    <property type="entry name" value="CARBOXYLESTERASE_B_2"/>
    <property type="match status" value="1"/>
</dbReference>
<dbReference type="Gene3D" id="3.40.50.1820">
    <property type="entry name" value="alpha/beta hydrolase"/>
    <property type="match status" value="1"/>
</dbReference>
<feature type="signal peptide" evidence="6">
    <location>
        <begin position="1"/>
        <end position="23"/>
    </location>
</feature>
<feature type="chain" id="PRO_5011408272" evidence="6">
    <location>
        <begin position="24"/>
        <end position="1052"/>
    </location>
</feature>
<feature type="compositionally biased region" description="Polar residues" evidence="4">
    <location>
        <begin position="935"/>
        <end position="948"/>
    </location>
</feature>
<evidence type="ECO:0000256" key="3">
    <source>
        <dbReference type="ARBA" id="ARBA00023180"/>
    </source>
</evidence>
<feature type="region of interest" description="Disordered" evidence="4">
    <location>
        <begin position="729"/>
        <end position="748"/>
    </location>
</feature>
<dbReference type="OMA" id="GQRTECV"/>
<organism>
    <name type="scientific">Culex quinquefasciatus</name>
    <name type="common">Southern house mosquito</name>
    <name type="synonym">Culex pungens</name>
    <dbReference type="NCBI Taxonomy" id="7176"/>
    <lineage>
        <taxon>Eukaryota</taxon>
        <taxon>Metazoa</taxon>
        <taxon>Ecdysozoa</taxon>
        <taxon>Arthropoda</taxon>
        <taxon>Hexapoda</taxon>
        <taxon>Insecta</taxon>
        <taxon>Pterygota</taxon>
        <taxon>Neoptera</taxon>
        <taxon>Endopterygota</taxon>
        <taxon>Diptera</taxon>
        <taxon>Nematocera</taxon>
        <taxon>Culicoidea</taxon>
        <taxon>Culicidae</taxon>
        <taxon>Culicinae</taxon>
        <taxon>Culicini</taxon>
        <taxon>Culex</taxon>
        <taxon>Culex</taxon>
    </lineage>
</organism>
<feature type="region of interest" description="Disordered" evidence="4">
    <location>
        <begin position="1000"/>
        <end position="1052"/>
    </location>
</feature>
<dbReference type="EnsemblMetazoa" id="CPIJ007495-RA">
    <property type="protein sequence ID" value="CPIJ007495-PA"/>
    <property type="gene ID" value="CPIJ007495"/>
</dbReference>
<dbReference type="HOGENOM" id="CLU_265665_0_0_1"/>
<dbReference type="InterPro" id="IPR051093">
    <property type="entry name" value="Neuroligin/BSAL"/>
</dbReference>
<keyword evidence="5" id="KW-0472">Membrane</keyword>
<proteinExistence type="inferred from homology"/>
<feature type="compositionally biased region" description="Basic and acidic residues" evidence="4">
    <location>
        <begin position="1001"/>
        <end position="1021"/>
    </location>
</feature>
<gene>
    <name evidence="9" type="primary">6038979</name>
    <name evidence="8" type="ORF">CpipJ_CPIJ007495</name>
</gene>
<keyword evidence="2 6" id="KW-0732">Signal</keyword>
<keyword evidence="10" id="KW-1185">Reference proteome</keyword>
<dbReference type="VEuPathDB" id="VectorBase:CQUJHB010335"/>
<dbReference type="FunCoup" id="B0WIY1">
    <property type="interactions" value="1"/>
</dbReference>
<dbReference type="OrthoDB" id="3200163at2759"/>
<feature type="region of interest" description="Disordered" evidence="4">
    <location>
        <begin position="24"/>
        <end position="47"/>
    </location>
</feature>
<sequence length="1052" mass="117148">MKVFVVLINLVLCFSLAYQQVETRTDSDESWGPGQYDEGGLYGGHRNEHSRKSVAALLAHDGSEIFPPMSNDGPQYGASSKILQQNQQQYGVPSYRKQPAPRSQSPSFDPRDGTPYTREVAVKQGRLKGIVRVMHPQSGLKNVDQYLGIPYAEAPVGSRRFMPPGAPVPWTGLKMAIKMSPVCPQNLPTLNNVESEDCLYLNLYVPSYDGIGPHAKYPVIVYIHGESYEWNSGNPYDGSILASYGRVIVVTLNFRLGILGFMKPGISDHTTSNFGLLDQIAALQWIKENIGAFGGDNKLVTVMGHGTGAACVNFLMVSPVAKGLFHRAILLSGSALSDWALTQHPLQSTMQVLQGLNCPLNGDNDEVAACLRRKRYSEILNVKIASPQFSTRFGPIVDGLVIPNTPHKVMGQYSDIFSGYDLLYGMTELESYNVLNAVALTYGLLENERDNLLRFYMQNRFEIRPDLALAATLNEYTGILTDPNKSLADIHRDTLLDILSDARVAAPMLQTGLYLAKVNPKCYMYVFAHNSEAGEYGRLSQSVVGEDLAYVFGAPLGPVGPFQTHYNARERLFSEAVMKYFSNFAQTGNPKAPWKDLFLNLNPEDWRYFDVDWPEFNSVNQSFLHLGLTPVVSRHYRQQYMKFWNQKLPEELKRITTSKPYSPYSEFISPPDRRMTTSNPEFVTGHINLFPIKVDIERPTEDPFKALVYKMKDAQVGAPAPAAVGMPAEAPAKEAPKPANVEQESENSEMMKTEASLTLLIAVAIVFLLFNIFVIVGYVIKRNVGNKKVKRKFDDNILESAASMNEKRSKLNETEESYILDMMRKTNPYEAVVKGNNFTLQRQFSEDTVDSHTKVCDWIAQDYGAGCPNQTQCEGLGSIPSCNAATLNVPHKISVAIDATPQARSNSVLRQEPIEITKAKSFEYASPNDYDESVSQDSPTDSDMRQQCSSSGSSYSYNDCDYKIEPLLSKSDANPVYNNYPYQTTEDVTSFIEPGDINVTSREKSQEKDPLSPEEALKFAEGRQSPHSGTTTPNLIDPGKEIFQAPIQQQFP</sequence>
<dbReference type="InParanoid" id="B0WIY1"/>
<evidence type="ECO:0000313" key="10">
    <source>
        <dbReference type="Proteomes" id="UP000002320"/>
    </source>
</evidence>
<dbReference type="SUPFAM" id="SSF53474">
    <property type="entry name" value="alpha/beta-Hydrolases"/>
    <property type="match status" value="1"/>
</dbReference>
<comment type="similarity">
    <text evidence="1">Belongs to the type-B carboxylesterase/lipase family.</text>
</comment>
<evidence type="ECO:0000313" key="9">
    <source>
        <dbReference type="EnsemblMetazoa" id="CPIJ007495-PA"/>
    </source>
</evidence>
<evidence type="ECO:0000256" key="2">
    <source>
        <dbReference type="ARBA" id="ARBA00022729"/>
    </source>
</evidence>
<dbReference type="VEuPathDB" id="VectorBase:CPIJ007495"/>
<dbReference type="EMBL" id="DS231953">
    <property type="protein sequence ID" value="EDS28807.1"/>
    <property type="molecule type" value="Genomic_DNA"/>
</dbReference>
<evidence type="ECO:0000256" key="1">
    <source>
        <dbReference type="ARBA" id="ARBA00005964"/>
    </source>
</evidence>
<feature type="compositionally biased region" description="Polar residues" evidence="4">
    <location>
        <begin position="1025"/>
        <end position="1034"/>
    </location>
</feature>
<dbReference type="InterPro" id="IPR002018">
    <property type="entry name" value="CarbesteraseB"/>
</dbReference>
<feature type="domain" description="Carboxylesterase type B" evidence="7">
    <location>
        <begin position="118"/>
        <end position="644"/>
    </location>
</feature>
<evidence type="ECO:0000256" key="6">
    <source>
        <dbReference type="SAM" id="SignalP"/>
    </source>
</evidence>
<dbReference type="Proteomes" id="UP000002320">
    <property type="component" value="Unassembled WGS sequence"/>
</dbReference>
<feature type="transmembrane region" description="Helical" evidence="5">
    <location>
        <begin position="757"/>
        <end position="780"/>
    </location>
</feature>
<evidence type="ECO:0000256" key="4">
    <source>
        <dbReference type="SAM" id="MobiDB-lite"/>
    </source>
</evidence>
<dbReference type="AlphaFoldDB" id="B0WIY1"/>
<dbReference type="KEGG" id="cqu:CpipJ_CPIJ007495"/>
<evidence type="ECO:0000313" key="8">
    <source>
        <dbReference type="EMBL" id="EDS28807.1"/>
    </source>
</evidence>
<evidence type="ECO:0000259" key="7">
    <source>
        <dbReference type="Pfam" id="PF00135"/>
    </source>
</evidence>
<dbReference type="STRING" id="7176.B0WIY1"/>
<keyword evidence="5" id="KW-0812">Transmembrane</keyword>
<feature type="region of interest" description="Disordered" evidence="4">
    <location>
        <begin position="920"/>
        <end position="954"/>
    </location>
</feature>
<protein>
    <submittedName>
        <fullName evidence="8">Neuroligin</fullName>
    </submittedName>
</protein>
<reference evidence="8" key="1">
    <citation type="submission" date="2007-03" db="EMBL/GenBank/DDBJ databases">
        <title>Annotation of Culex pipiens quinquefasciatus.</title>
        <authorList>
            <consortium name="The Broad Institute Genome Sequencing Platform"/>
            <person name="Atkinson P.W."/>
            <person name="Hemingway J."/>
            <person name="Christensen B.M."/>
            <person name="Higgs S."/>
            <person name="Kodira C."/>
            <person name="Hannick L."/>
            <person name="Megy K."/>
            <person name="O'Leary S."/>
            <person name="Pearson M."/>
            <person name="Haas B.J."/>
            <person name="Mauceli E."/>
            <person name="Wortman J.R."/>
            <person name="Lee N.H."/>
            <person name="Guigo R."/>
            <person name="Stanke M."/>
            <person name="Alvarado L."/>
            <person name="Amedeo P."/>
            <person name="Antoine C.H."/>
            <person name="Arensburger P."/>
            <person name="Bidwell S.L."/>
            <person name="Crawford M."/>
            <person name="Camaro F."/>
            <person name="Devon K."/>
            <person name="Engels R."/>
            <person name="Hammond M."/>
            <person name="Howarth C."/>
            <person name="Koehrsen M."/>
            <person name="Lawson D."/>
            <person name="Montgomery P."/>
            <person name="Nene V."/>
            <person name="Nusbaum C."/>
            <person name="Puiu D."/>
            <person name="Romero-Severson J."/>
            <person name="Severson D.W."/>
            <person name="Shumway M."/>
            <person name="Sisk P."/>
            <person name="Stolte C."/>
            <person name="Zeng Q."/>
            <person name="Eisenstadt E."/>
            <person name="Fraser-Liggett C."/>
            <person name="Strausberg R."/>
            <person name="Galagan J."/>
            <person name="Birren B."/>
            <person name="Collins F.H."/>
        </authorList>
    </citation>
    <scope>NUCLEOTIDE SEQUENCE [LARGE SCALE GENOMIC DNA]</scope>
    <source>
        <strain evidence="8">JHB</strain>
    </source>
</reference>
<dbReference type="PANTHER" id="PTHR43903">
    <property type="entry name" value="NEUROLIGIN"/>
    <property type="match status" value="1"/>
</dbReference>
<dbReference type="eggNOG" id="KOG1516">
    <property type="taxonomic scope" value="Eukaryota"/>
</dbReference>
<feature type="region of interest" description="Disordered" evidence="4">
    <location>
        <begin position="87"/>
        <end position="115"/>
    </location>
</feature>
<dbReference type="InterPro" id="IPR029058">
    <property type="entry name" value="AB_hydrolase_fold"/>
</dbReference>
<dbReference type="InterPro" id="IPR019819">
    <property type="entry name" value="Carboxylesterase_B_CS"/>
</dbReference>